<dbReference type="CDD" id="cd04323">
    <property type="entry name" value="AsnRS_cyto_like_N"/>
    <property type="match status" value="1"/>
</dbReference>
<dbReference type="NCBIfam" id="NF003037">
    <property type="entry name" value="PRK03932.1"/>
    <property type="match status" value="1"/>
</dbReference>
<evidence type="ECO:0000256" key="1">
    <source>
        <dbReference type="ARBA" id="ARBA00008226"/>
    </source>
</evidence>
<dbReference type="EC" id="6.1.1.22" evidence="7"/>
<dbReference type="PROSITE" id="PS50862">
    <property type="entry name" value="AA_TRNA_LIGASE_II"/>
    <property type="match status" value="1"/>
</dbReference>
<evidence type="ECO:0000256" key="7">
    <source>
        <dbReference type="HAMAP-Rule" id="MF_00534"/>
    </source>
</evidence>
<dbReference type="HAMAP" id="MF_00534">
    <property type="entry name" value="Asn_tRNA_synth"/>
    <property type="match status" value="1"/>
</dbReference>
<dbReference type="InterPro" id="IPR002312">
    <property type="entry name" value="Asp/Asn-tRNA-synth_IIb"/>
</dbReference>
<dbReference type="KEGG" id="pfer:IRI77_22935"/>
<dbReference type="PRINTS" id="PR01042">
    <property type="entry name" value="TRNASYNTHASP"/>
</dbReference>
<evidence type="ECO:0000256" key="5">
    <source>
        <dbReference type="ARBA" id="ARBA00022917"/>
    </source>
</evidence>
<dbReference type="EMBL" id="CP063849">
    <property type="protein sequence ID" value="QOY85668.1"/>
    <property type="molecule type" value="Genomic_DNA"/>
</dbReference>
<name>A0A7S7NL54_PALFE</name>
<evidence type="ECO:0000313" key="9">
    <source>
        <dbReference type="EMBL" id="QOY85668.1"/>
    </source>
</evidence>
<dbReference type="AlphaFoldDB" id="A0A7S7NL54"/>
<dbReference type="InterPro" id="IPR004522">
    <property type="entry name" value="Asn-tRNA-ligase"/>
</dbReference>
<dbReference type="CDD" id="cd00776">
    <property type="entry name" value="AsxRS_core"/>
    <property type="match status" value="1"/>
</dbReference>
<comment type="subcellular location">
    <subcellularLocation>
        <location evidence="7">Cytoplasm</location>
    </subcellularLocation>
</comment>
<proteinExistence type="inferred from homology"/>
<dbReference type="Pfam" id="PF01336">
    <property type="entry name" value="tRNA_anti-codon"/>
    <property type="match status" value="1"/>
</dbReference>
<keyword evidence="3 7" id="KW-0547">Nucleotide-binding</keyword>
<protein>
    <recommendedName>
        <fullName evidence="7">Asparagine--tRNA ligase</fullName>
        <ecNumber evidence="7">6.1.1.22</ecNumber>
    </recommendedName>
    <alternativeName>
        <fullName evidence="7">Asparaginyl-tRNA synthetase</fullName>
        <shortName evidence="7">AsnRS</shortName>
    </alternativeName>
</protein>
<dbReference type="InterPro" id="IPR012340">
    <property type="entry name" value="NA-bd_OB-fold"/>
</dbReference>
<comment type="catalytic activity">
    <reaction evidence="7">
        <text>tRNA(Asn) + L-asparagine + ATP = L-asparaginyl-tRNA(Asn) + AMP + diphosphate + H(+)</text>
        <dbReference type="Rhea" id="RHEA:11180"/>
        <dbReference type="Rhea" id="RHEA-COMP:9659"/>
        <dbReference type="Rhea" id="RHEA-COMP:9674"/>
        <dbReference type="ChEBI" id="CHEBI:15378"/>
        <dbReference type="ChEBI" id="CHEBI:30616"/>
        <dbReference type="ChEBI" id="CHEBI:33019"/>
        <dbReference type="ChEBI" id="CHEBI:58048"/>
        <dbReference type="ChEBI" id="CHEBI:78442"/>
        <dbReference type="ChEBI" id="CHEBI:78515"/>
        <dbReference type="ChEBI" id="CHEBI:456215"/>
        <dbReference type="EC" id="6.1.1.22"/>
    </reaction>
</comment>
<dbReference type="PANTHER" id="PTHR22594">
    <property type="entry name" value="ASPARTYL/LYSYL-TRNA SYNTHETASE"/>
    <property type="match status" value="1"/>
</dbReference>
<evidence type="ECO:0000256" key="3">
    <source>
        <dbReference type="ARBA" id="ARBA00022741"/>
    </source>
</evidence>
<dbReference type="Pfam" id="PF00152">
    <property type="entry name" value="tRNA-synt_2"/>
    <property type="match status" value="1"/>
</dbReference>
<dbReference type="GO" id="GO:0004816">
    <property type="term" value="F:asparagine-tRNA ligase activity"/>
    <property type="evidence" value="ECO:0007669"/>
    <property type="project" value="UniProtKB-UniRule"/>
</dbReference>
<keyword evidence="5 7" id="KW-0648">Protein biosynthesis</keyword>
<dbReference type="SUPFAM" id="SSF55681">
    <property type="entry name" value="Class II aaRS and biotin synthetases"/>
    <property type="match status" value="1"/>
</dbReference>
<gene>
    <name evidence="7 9" type="primary">asnS</name>
    <name evidence="9" type="ORF">IRI77_22935</name>
</gene>
<accession>A0A7S7NL54</accession>
<keyword evidence="2 7" id="KW-0436">Ligase</keyword>
<dbReference type="PANTHER" id="PTHR22594:SF34">
    <property type="entry name" value="ASPARAGINE--TRNA LIGASE, MITOCHONDRIAL-RELATED"/>
    <property type="match status" value="1"/>
</dbReference>
<dbReference type="Proteomes" id="UP000593892">
    <property type="component" value="Chromosome"/>
</dbReference>
<evidence type="ECO:0000313" key="10">
    <source>
        <dbReference type="Proteomes" id="UP000593892"/>
    </source>
</evidence>
<dbReference type="SUPFAM" id="SSF50249">
    <property type="entry name" value="Nucleic acid-binding proteins"/>
    <property type="match status" value="1"/>
</dbReference>
<dbReference type="NCBIfam" id="NF003483">
    <property type="entry name" value="PRK05159.1"/>
    <property type="match status" value="1"/>
</dbReference>
<dbReference type="RefSeq" id="WP_194447338.1">
    <property type="nucleotide sequence ID" value="NZ_CP063849.1"/>
</dbReference>
<comment type="subunit">
    <text evidence="7">Homodimer.</text>
</comment>
<sequence length="437" mass="49804">MSDYRRITIASAGQHTGEPVEIAGWLYNLRKSGKIIFPIIRDGSGTIQCVGVKAQLPEDVFEALKNLTQESSVIIRGRMRAEARAQGGYEMDIEGAEIVQRVSEEHPYPITPKEHGVEFLFDQRHLHLRSRRQHAILKIRHEIIKAVRDYFDSNGFTLVDCPIFTPAACEGTTTLFEVDYFEDEKVYLTQSGQLYNEATAAAFGKSYCFGPTFRAEKSKTRRHLTEFWMVEPEMAYADLEDVKRVAEELIVFMVGRVLENRKTELATLERDITKLEAIKAPFPRISYDEAVEILKRKGSEIEWGGDFGGTDETLLSEEFDRPVMVDRYPAAVKAFYFQPAPERPEVALGVDVLASEGYGEVIGGGQRVHDYDLLLQRIKDHNLPPEAFQWYLDLRRFGSVPHAGFGMGIERAVSWICGLEHIRETIAFPRMLYRTRP</sequence>
<reference evidence="9 10" key="1">
    <citation type="submission" date="2020-10" db="EMBL/GenBank/DDBJ databases">
        <title>Complete genome sequence of Paludibaculum fermentans P105T, a facultatively anaerobic acidobacterium capable of dissimilatory Fe(III) reduction.</title>
        <authorList>
            <person name="Dedysh S.N."/>
            <person name="Beletsky A.V."/>
            <person name="Kulichevskaya I.S."/>
            <person name="Mardanov A.V."/>
            <person name="Ravin N.V."/>
        </authorList>
    </citation>
    <scope>NUCLEOTIDE SEQUENCE [LARGE SCALE GENOMIC DNA]</scope>
    <source>
        <strain evidence="9 10">P105</strain>
    </source>
</reference>
<dbReference type="GO" id="GO:0003676">
    <property type="term" value="F:nucleic acid binding"/>
    <property type="evidence" value="ECO:0007669"/>
    <property type="project" value="InterPro"/>
</dbReference>
<keyword evidence="4 7" id="KW-0067">ATP-binding</keyword>
<dbReference type="InterPro" id="IPR045864">
    <property type="entry name" value="aa-tRNA-synth_II/BPL/LPL"/>
</dbReference>
<keyword evidence="6 7" id="KW-0030">Aminoacyl-tRNA synthetase</keyword>
<dbReference type="InterPro" id="IPR004365">
    <property type="entry name" value="NA-bd_OB_tRNA"/>
</dbReference>
<evidence type="ECO:0000256" key="2">
    <source>
        <dbReference type="ARBA" id="ARBA00022598"/>
    </source>
</evidence>
<organism evidence="9 10">
    <name type="scientific">Paludibaculum fermentans</name>
    <dbReference type="NCBI Taxonomy" id="1473598"/>
    <lineage>
        <taxon>Bacteria</taxon>
        <taxon>Pseudomonadati</taxon>
        <taxon>Acidobacteriota</taxon>
        <taxon>Terriglobia</taxon>
        <taxon>Bryobacterales</taxon>
        <taxon>Bryobacteraceae</taxon>
        <taxon>Paludibaculum</taxon>
    </lineage>
</organism>
<dbReference type="InterPro" id="IPR004364">
    <property type="entry name" value="Aa-tRNA-synt_II"/>
</dbReference>
<keyword evidence="7" id="KW-0963">Cytoplasm</keyword>
<evidence type="ECO:0000256" key="4">
    <source>
        <dbReference type="ARBA" id="ARBA00022840"/>
    </source>
</evidence>
<evidence type="ECO:0000256" key="6">
    <source>
        <dbReference type="ARBA" id="ARBA00023146"/>
    </source>
</evidence>
<dbReference type="GO" id="GO:0005737">
    <property type="term" value="C:cytoplasm"/>
    <property type="evidence" value="ECO:0007669"/>
    <property type="project" value="UniProtKB-SubCell"/>
</dbReference>
<dbReference type="GO" id="GO:0006421">
    <property type="term" value="P:asparaginyl-tRNA aminoacylation"/>
    <property type="evidence" value="ECO:0007669"/>
    <property type="project" value="UniProtKB-UniRule"/>
</dbReference>
<dbReference type="NCBIfam" id="TIGR00457">
    <property type="entry name" value="asnS"/>
    <property type="match status" value="1"/>
</dbReference>
<keyword evidence="10" id="KW-1185">Reference proteome</keyword>
<dbReference type="Gene3D" id="2.40.50.140">
    <property type="entry name" value="Nucleic acid-binding proteins"/>
    <property type="match status" value="1"/>
</dbReference>
<dbReference type="Gene3D" id="3.30.930.10">
    <property type="entry name" value="Bira Bifunctional Protein, Domain 2"/>
    <property type="match status" value="1"/>
</dbReference>
<feature type="domain" description="Aminoacyl-transfer RNA synthetases class-II family profile" evidence="8">
    <location>
        <begin position="137"/>
        <end position="429"/>
    </location>
</feature>
<comment type="similarity">
    <text evidence="1 7">Belongs to the class-II aminoacyl-tRNA synthetase family.</text>
</comment>
<dbReference type="InterPro" id="IPR006195">
    <property type="entry name" value="aa-tRNA-synth_II"/>
</dbReference>
<evidence type="ECO:0000259" key="8">
    <source>
        <dbReference type="PROSITE" id="PS50862"/>
    </source>
</evidence>
<dbReference type="GO" id="GO:0005524">
    <property type="term" value="F:ATP binding"/>
    <property type="evidence" value="ECO:0007669"/>
    <property type="project" value="UniProtKB-UniRule"/>
</dbReference>